<evidence type="ECO:0000313" key="2">
    <source>
        <dbReference type="Proteomes" id="UP000694930"/>
    </source>
</evidence>
<dbReference type="InterPro" id="IPR029472">
    <property type="entry name" value="Copia-like_N"/>
</dbReference>
<feature type="domain" description="Retrotransposon Copia-like N-terminal" evidence="1">
    <location>
        <begin position="36"/>
        <end position="79"/>
    </location>
</feature>
<dbReference type="Proteomes" id="UP000694930">
    <property type="component" value="Chromosome 9"/>
</dbReference>
<reference evidence="2" key="1">
    <citation type="journal article" date="2014" name="Nat. Genet.">
        <title>The genome of the stress-tolerant wild tomato species Solanum pennellii.</title>
        <authorList>
            <person name="Bolger A."/>
            <person name="Scossa F."/>
            <person name="Bolger M.E."/>
            <person name="Lanz C."/>
            <person name="Maumus F."/>
            <person name="Tohge T."/>
            <person name="Quesneville H."/>
            <person name="Alseekh S."/>
            <person name="Sorensen I."/>
            <person name="Lichtenstein G."/>
            <person name="Fich E.A."/>
            <person name="Conte M."/>
            <person name="Keller H."/>
            <person name="Schneeberger K."/>
            <person name="Schwacke R."/>
            <person name="Ofner I."/>
            <person name="Vrebalov J."/>
            <person name="Xu Y."/>
            <person name="Osorio S."/>
            <person name="Aflitos S.A."/>
            <person name="Schijlen E."/>
            <person name="Jimenez-Gomez J.M."/>
            <person name="Ryngajllo M."/>
            <person name="Kimura S."/>
            <person name="Kumar R."/>
            <person name="Koenig D."/>
            <person name="Headland L.R."/>
            <person name="Maloof J.N."/>
            <person name="Sinha N."/>
            <person name="van Ham R.C."/>
            <person name="Lankhorst R.K."/>
            <person name="Mao L."/>
            <person name="Vogel A."/>
            <person name="Arsova B."/>
            <person name="Panstruga R."/>
            <person name="Fei Z."/>
            <person name="Rose J.K."/>
            <person name="Zamir D."/>
            <person name="Carrari F."/>
            <person name="Giovannoni J.J."/>
            <person name="Weigel D."/>
            <person name="Usadel B."/>
            <person name="Fernie A.R."/>
        </authorList>
    </citation>
    <scope>NUCLEOTIDE SEQUENCE [LARGE SCALE GENOMIC DNA]</scope>
    <source>
        <strain evidence="2">cv. LA0716</strain>
    </source>
</reference>
<dbReference type="Pfam" id="PF14244">
    <property type="entry name" value="Retrotran_gag_3"/>
    <property type="match status" value="1"/>
</dbReference>
<dbReference type="RefSeq" id="XP_027767823.1">
    <property type="nucleotide sequence ID" value="XM_027912022.1"/>
</dbReference>
<keyword evidence="2" id="KW-1185">Reference proteome</keyword>
<reference evidence="3" key="2">
    <citation type="submission" date="2025-08" db="UniProtKB">
        <authorList>
            <consortium name="RefSeq"/>
        </authorList>
    </citation>
    <scope>IDENTIFICATION</scope>
</reference>
<proteinExistence type="predicted"/>
<sequence length="134" mass="14804">MAIEEQSGGSGDRSQGETINGNIVTIDHNHPLHLSSSDVPGALSIGIQLTGMENYTLWSRAMEIALLGRNKLGFVDGSVLRINFEGDLKKTWDRCNAVVISWLICNVSKELPVEYCIQPVHIRYGLILRSVLIK</sequence>
<gene>
    <name evidence="3" type="primary">LOC107030405</name>
</gene>
<organism evidence="2 3">
    <name type="scientific">Solanum pennellii</name>
    <name type="common">Tomato</name>
    <name type="synonym">Lycopersicon pennellii</name>
    <dbReference type="NCBI Taxonomy" id="28526"/>
    <lineage>
        <taxon>Eukaryota</taxon>
        <taxon>Viridiplantae</taxon>
        <taxon>Streptophyta</taxon>
        <taxon>Embryophyta</taxon>
        <taxon>Tracheophyta</taxon>
        <taxon>Spermatophyta</taxon>
        <taxon>Magnoliopsida</taxon>
        <taxon>eudicotyledons</taxon>
        <taxon>Gunneridae</taxon>
        <taxon>Pentapetalae</taxon>
        <taxon>asterids</taxon>
        <taxon>lamiids</taxon>
        <taxon>Solanales</taxon>
        <taxon>Solanaceae</taxon>
        <taxon>Solanoideae</taxon>
        <taxon>Solaneae</taxon>
        <taxon>Solanum</taxon>
        <taxon>Solanum subgen. Lycopersicon</taxon>
    </lineage>
</organism>
<name>A0ABM1UWF5_SOLPN</name>
<dbReference type="PANTHER" id="PTHR37610">
    <property type="entry name" value="CCHC-TYPE DOMAIN-CONTAINING PROTEIN"/>
    <property type="match status" value="1"/>
</dbReference>
<dbReference type="PANTHER" id="PTHR37610:SF86">
    <property type="entry name" value="RETROTRANSPOSON COPIA-LIKE N-TERMINAL DOMAIN-CONTAINING PROTEIN"/>
    <property type="match status" value="1"/>
</dbReference>
<evidence type="ECO:0000313" key="3">
    <source>
        <dbReference type="RefSeq" id="XP_027767823.1"/>
    </source>
</evidence>
<dbReference type="GeneID" id="107030405"/>
<accession>A0ABM1UWF5</accession>
<evidence type="ECO:0000259" key="1">
    <source>
        <dbReference type="Pfam" id="PF14244"/>
    </source>
</evidence>
<protein>
    <submittedName>
        <fullName evidence="3">Uncharacterized protein LOC107030405</fullName>
    </submittedName>
</protein>